<reference evidence="2 3" key="1">
    <citation type="submission" date="2024-01" db="EMBL/GenBank/DDBJ databases">
        <title>Genome insights into Plantactinospora sonchi sp. nov.</title>
        <authorList>
            <person name="Wang L."/>
        </authorList>
    </citation>
    <scope>NUCLEOTIDE SEQUENCE [LARGE SCALE GENOMIC DNA]</scope>
    <source>
        <strain evidence="2 3">NEAU-QY2</strain>
    </source>
</reference>
<keyword evidence="1" id="KW-0812">Transmembrane</keyword>
<keyword evidence="1" id="KW-0472">Membrane</keyword>
<dbReference type="RefSeq" id="WP_331216072.1">
    <property type="nucleotide sequence ID" value="NZ_JAZGQK010000017.1"/>
</dbReference>
<accession>A0ABU7RWS2</accession>
<keyword evidence="3" id="KW-1185">Reference proteome</keyword>
<keyword evidence="1" id="KW-1133">Transmembrane helix</keyword>
<dbReference type="Proteomes" id="UP001332243">
    <property type="component" value="Unassembled WGS sequence"/>
</dbReference>
<evidence type="ECO:0000256" key="1">
    <source>
        <dbReference type="SAM" id="Phobius"/>
    </source>
</evidence>
<comment type="caution">
    <text evidence="2">The sequence shown here is derived from an EMBL/GenBank/DDBJ whole genome shotgun (WGS) entry which is preliminary data.</text>
</comment>
<sequence length="347" mass="37895">MLPGLQYTDFHKFLVSVGGLLSVVGLALPVFLLRNQPTLLIADHQLGQATPEAQQAVRSQQDQLAFLILSWPWISIGLIVVGLLLVALGARSWRKQQTRSDSREQAEISKLLAEGEKAHQETLALVSANQASPKELAEQDAERELAAESPADIALTSAPTQIASDSDISAAPITIINRRSSDNAVRRAIITSTERWFEGKGTAVPNVKLGGGRYATRALVSAVDYAPNLLLEIRYVDPSIPRRLSEAVQELAGWGIAAANSAHGMFKSQFIPVAVLAYELGEPQPTLPLMPETEMDDHQVEALVAKETRDFYNYPIPLVILLMNKRRIDVSPLAKITHLMPNGIHVL</sequence>
<organism evidence="2 3">
    <name type="scientific">Plantactinospora sonchi</name>
    <dbReference type="NCBI Taxonomy" id="1544735"/>
    <lineage>
        <taxon>Bacteria</taxon>
        <taxon>Bacillati</taxon>
        <taxon>Actinomycetota</taxon>
        <taxon>Actinomycetes</taxon>
        <taxon>Micromonosporales</taxon>
        <taxon>Micromonosporaceae</taxon>
        <taxon>Plantactinospora</taxon>
    </lineage>
</organism>
<gene>
    <name evidence="2" type="ORF">V1633_21015</name>
</gene>
<dbReference type="EMBL" id="JAZGQK010000017">
    <property type="protein sequence ID" value="MEE6260968.1"/>
    <property type="molecule type" value="Genomic_DNA"/>
</dbReference>
<protein>
    <submittedName>
        <fullName evidence="2">Uncharacterized protein</fullName>
    </submittedName>
</protein>
<evidence type="ECO:0000313" key="2">
    <source>
        <dbReference type="EMBL" id="MEE6260968.1"/>
    </source>
</evidence>
<proteinExistence type="predicted"/>
<evidence type="ECO:0000313" key="3">
    <source>
        <dbReference type="Proteomes" id="UP001332243"/>
    </source>
</evidence>
<feature type="transmembrane region" description="Helical" evidence="1">
    <location>
        <begin position="64"/>
        <end position="90"/>
    </location>
</feature>
<name>A0ABU7RWS2_9ACTN</name>
<feature type="transmembrane region" description="Helical" evidence="1">
    <location>
        <begin position="12"/>
        <end position="33"/>
    </location>
</feature>